<evidence type="ECO:0000313" key="7">
    <source>
        <dbReference type="EMBL" id="PUZ25213.1"/>
    </source>
</evidence>
<dbReference type="InterPro" id="IPR015421">
    <property type="entry name" value="PyrdxlP-dep_Trfase_major"/>
</dbReference>
<dbReference type="InterPro" id="IPR015422">
    <property type="entry name" value="PyrdxlP-dep_Trfase_small"/>
</dbReference>
<comment type="cofactor">
    <cofactor evidence="1 5">
        <name>pyridoxal 5'-phosphate</name>
        <dbReference type="ChEBI" id="CHEBI:597326"/>
    </cofactor>
</comment>
<organism evidence="7 8">
    <name type="scientific">Chitinophaga parva</name>
    <dbReference type="NCBI Taxonomy" id="2169414"/>
    <lineage>
        <taxon>Bacteria</taxon>
        <taxon>Pseudomonadati</taxon>
        <taxon>Bacteroidota</taxon>
        <taxon>Chitinophagia</taxon>
        <taxon>Chitinophagales</taxon>
        <taxon>Chitinophagaceae</taxon>
        <taxon>Chitinophaga</taxon>
    </lineage>
</organism>
<keyword evidence="6" id="KW-0175">Coiled coil</keyword>
<dbReference type="SUPFAM" id="SSF53383">
    <property type="entry name" value="PLP-dependent transferases"/>
    <property type="match status" value="1"/>
</dbReference>
<dbReference type="PANTHER" id="PTHR11808">
    <property type="entry name" value="TRANS-SULFURATION ENZYME FAMILY MEMBER"/>
    <property type="match status" value="1"/>
</dbReference>
<evidence type="ECO:0000256" key="6">
    <source>
        <dbReference type="SAM" id="Coils"/>
    </source>
</evidence>
<accession>A0A2T7BG54</accession>
<evidence type="ECO:0000256" key="2">
    <source>
        <dbReference type="ARBA" id="ARBA00009077"/>
    </source>
</evidence>
<dbReference type="Pfam" id="PF01053">
    <property type="entry name" value="Cys_Met_Meta_PP"/>
    <property type="match status" value="1"/>
</dbReference>
<dbReference type="InterPro" id="IPR015424">
    <property type="entry name" value="PyrdxlP-dep_Trfase"/>
</dbReference>
<keyword evidence="7" id="KW-0456">Lyase</keyword>
<dbReference type="GO" id="GO:0030170">
    <property type="term" value="F:pyridoxal phosphate binding"/>
    <property type="evidence" value="ECO:0007669"/>
    <property type="project" value="InterPro"/>
</dbReference>
<keyword evidence="3 4" id="KW-0663">Pyridoxal phosphate</keyword>
<evidence type="ECO:0000256" key="3">
    <source>
        <dbReference type="ARBA" id="ARBA00022898"/>
    </source>
</evidence>
<dbReference type="CDD" id="cd00614">
    <property type="entry name" value="CGS_like"/>
    <property type="match status" value="1"/>
</dbReference>
<protein>
    <submittedName>
        <fullName evidence="7">Cystathionine beta-lyase</fullName>
    </submittedName>
</protein>
<evidence type="ECO:0000313" key="8">
    <source>
        <dbReference type="Proteomes" id="UP000244450"/>
    </source>
</evidence>
<dbReference type="PIRSF" id="PIRSF001434">
    <property type="entry name" value="CGS"/>
    <property type="match status" value="1"/>
</dbReference>
<dbReference type="FunFam" id="3.40.640.10:FF:000009">
    <property type="entry name" value="Cystathionine gamma-synthase homolog"/>
    <property type="match status" value="1"/>
</dbReference>
<proteinExistence type="inferred from homology"/>
<dbReference type="Gene3D" id="3.90.1150.10">
    <property type="entry name" value="Aspartate Aminotransferase, domain 1"/>
    <property type="match status" value="1"/>
</dbReference>
<name>A0A2T7BG54_9BACT</name>
<dbReference type="Gene3D" id="3.40.640.10">
    <property type="entry name" value="Type I PLP-dependent aspartate aminotransferase-like (Major domain)"/>
    <property type="match status" value="1"/>
</dbReference>
<comment type="similarity">
    <text evidence="2 5">Belongs to the trans-sulfuration enzymes family.</text>
</comment>
<dbReference type="OrthoDB" id="9803729at2"/>
<sequence length="392" mass="43222">MKPATHLIHSIPVDELTGAISVPIYQTSTFVQESPGIHKGFEFSRANNPTRKVLEQLICELEEGHAGFGFASGMAAIDAVLKLLKTGDEILAVQDTYGGIFQMFNHMLERFGILVKFVDTTDPNNIQAQVTDKTRIIWLETPTNPTLQISDIKSASKIAHKQDILLVVDNTLCTPLLQKPIPAGADIVIHSASKYLAGHTDVLAGLVVVNSKPLADQLRFTQNISGSILSPFEAWLTIRGMETLQLRIEKQCANAMVIAQWLTTHPAVEKVYYPGLVSHRNHHIAKKQQKQFGALVSFTLKENNIKNAIRIVNATRLFKLAESFGGVKSMLAHPATMTHRNIPEEHRKRAGLADSLIRLSIGIEDAEDLINDLKQALDKLSQPAGKQTTVLQ</sequence>
<dbReference type="Proteomes" id="UP000244450">
    <property type="component" value="Unassembled WGS sequence"/>
</dbReference>
<feature type="modified residue" description="N6-(pyridoxal phosphate)lysine" evidence="4">
    <location>
        <position position="194"/>
    </location>
</feature>
<dbReference type="FunFam" id="3.90.1150.10:FF:000008">
    <property type="entry name" value="Cystathionine gamma-synthase"/>
    <property type="match status" value="1"/>
</dbReference>
<dbReference type="RefSeq" id="WP_108687051.1">
    <property type="nucleotide sequence ID" value="NZ_QCYK01000002.1"/>
</dbReference>
<dbReference type="InterPro" id="IPR000277">
    <property type="entry name" value="Cys/Met-Metab_PyrdxlP-dep_enz"/>
</dbReference>
<keyword evidence="8" id="KW-1185">Reference proteome</keyword>
<evidence type="ECO:0000256" key="5">
    <source>
        <dbReference type="RuleBase" id="RU362118"/>
    </source>
</evidence>
<dbReference type="GO" id="GO:0004123">
    <property type="term" value="F:cystathionine gamma-lyase activity"/>
    <property type="evidence" value="ECO:0007669"/>
    <property type="project" value="UniProtKB-ARBA"/>
</dbReference>
<reference evidence="7 8" key="1">
    <citation type="submission" date="2018-04" db="EMBL/GenBank/DDBJ databases">
        <title>Chitinophaga fuyangensis sp. nov., isolated from soil in a chemical factory.</title>
        <authorList>
            <person name="Chen K."/>
        </authorList>
    </citation>
    <scope>NUCLEOTIDE SEQUENCE [LARGE SCALE GENOMIC DNA]</scope>
    <source>
        <strain evidence="7 8">LY-1</strain>
    </source>
</reference>
<dbReference type="EMBL" id="QCYK01000002">
    <property type="protein sequence ID" value="PUZ25213.1"/>
    <property type="molecule type" value="Genomic_DNA"/>
</dbReference>
<gene>
    <name evidence="7" type="ORF">DCC81_12970</name>
</gene>
<evidence type="ECO:0000256" key="1">
    <source>
        <dbReference type="ARBA" id="ARBA00001933"/>
    </source>
</evidence>
<evidence type="ECO:0000256" key="4">
    <source>
        <dbReference type="PIRSR" id="PIRSR001434-2"/>
    </source>
</evidence>
<comment type="caution">
    <text evidence="7">The sequence shown here is derived from an EMBL/GenBank/DDBJ whole genome shotgun (WGS) entry which is preliminary data.</text>
</comment>
<dbReference type="GO" id="GO:0019346">
    <property type="term" value="P:transsulfuration"/>
    <property type="evidence" value="ECO:0007669"/>
    <property type="project" value="InterPro"/>
</dbReference>
<feature type="coiled-coil region" evidence="6">
    <location>
        <begin position="356"/>
        <end position="383"/>
    </location>
</feature>
<dbReference type="GO" id="GO:0005737">
    <property type="term" value="C:cytoplasm"/>
    <property type="evidence" value="ECO:0007669"/>
    <property type="project" value="TreeGrafter"/>
</dbReference>
<dbReference type="AlphaFoldDB" id="A0A2T7BG54"/>